<evidence type="ECO:0000313" key="3">
    <source>
        <dbReference type="Ensembl" id="ENSCAFP00040011536.1"/>
    </source>
</evidence>
<keyword evidence="1" id="KW-0175">Coiled coil</keyword>
<sequence>MLNKETSQNTKSKSPGPSPGPQAVTRRARREQSRHRLRHWESSFGERCLSRVARALERLAGDRAAATRPKQRAPRQPVRRRVRSGLPEPPGRASASAREGRTPAGAAEPGAAEAGGGAWRPGGREPGRRLRERGAGRAAPGRRGGGRARGRSSASRPPRPAPPPPSPRRSLASGPPAAPRPSPSGLLAALPVRPWVSPRLPRLGRTGGAPGAPCARQSHHVNILPGFSLSQDYAFLTSLAPANSSWLPLQLSPHLSCILWTVVNLTSMEIRLEVLTSTSIKQKKPWPRVSWLGQEDEAVFLLDDKFINEINLLSGRTKKKIPSLQPLLKDVIVLTTSSNDVWLAGVLTTGELFLWNKDQDCLKTIPATEKPKKMIQAAVASSVRLYLYVSGNGKRVLLITPSGCIFLWEYLEFKTILSSKSPSLVGQWSQIIPDEAVHLPSKEDKETVVHAVFIKNELFGDCCLCSFTFYSGECLKLTFLAIRWHENVFTTMRSLPYHVHWAQQNCHLCNLIPKCASVKSRGALISAFSRDGVTLAVTLNQKDPKATQVLFINTLNFVTLCGSLRGCSNKNPVVPATLIRSYWVGDISWTHDSLFLACMLKRGSLVLLTCQGELVTLITFGCSIEFGPAEFIPFHPLITYRPQQFTFQDSNNSVDSSASDSDPMRQRFSIKAHSRLPYLIISDGYMVTTLRFVDNLSPSVLMRSLLLDSTQRLEKTYQSMILSKPKGKGLNLRSLDSLRSSLLKHQGNQSLADSTVPRFLQTEETMKLSEKTADFQDFEAEETNEGNHFPNNLFSLWNKKNDPLFSSVKEGRLEFASMFDTIHAKDNVKETDKTITELHSVQKNLLAAWTIGISKNVMEKNVMLNYTVVCITHFFYILQFIKCPFPKLDIFLNKSTGQNAWVLCIFQLFHQCLSIQYWDMRYKQDVGHLVKLTSNTIKLLLTQQQQGQLFSEKLLASFHLLKMVADNLNAIYGLQPEVISASTDGSRTANQDKLVVPIFQMFQDSGSQEKWSWNSSFKICPQVVNLPQQPGHRLIVLWRVLYKKTLWYQTQLSQRLPEDDRQLMEKMAQEASTVKALLCHIQANLQTAGVHVNQGLELKSINGEEYFLLGSYEKSVQLWKKALQETQEKGGRRSCFLQMRYYLSLLYCYLYSYNLNDAQGLCDQLVREILRGSHLPVKENEDCSVPEKPPCEFGMTRRVRPEAAVRVIQSMARFMAAYFTNQPLCILPPHNVNVLPPLHVETEQSLRLIPLQHSMVASVVRDQNLSDVWTVEYAFELLLIGGLVPEAVWLAHKLGDWKTSVSIGVAFQLFCKHHSHFIRTKKMSLNLPINLTPAQIFQEKLQCFLGRAASLEAKNEMGSKYKQVTDPIEEEDVNLLFGSVQEVLKAAVMADADVLSETFQLLVTSAKDLSKRLWGLVPVGLYLPAPPLYCPQPAILSEEDGDDLVLKAEKENRQKVSGILQRILLLFRAARCSFPVAQWYILQLRWARKVMQKIRMKGSLPSLSPFPQSLLNYCKGGVAFFRPGAVGDHKLDEVSVKAIGCFRELCALCWMLHIRDKLSYNCRQYQKARENVEGKKDLEVEFDSCMVEHCLSAVEWAYRMLPFSRFSNIEELIQDLILSLIGELPPIRKVAEIFVKAFPNPEDIRVPLREKYHSLQQRLRHCVVKGPQTEEMLSVIMHSIHKVRVKALKRVERNIGPFEMNIWEPIEEEKAEAPGFDRFSLGLSLSRSTLTELGNPLVHSDADTADTFSEAWSVEEKRNTPNYMELTLTNKSNEKKICNQKENLERKDHEKLLQNALPVVGVWEFERDDDEYIKFLDLFLSYILERDLLDSKDPGIPFLTSFSGHLKEHELNSLLFDVHTTLKRRQGKTKSQNIFRAGSCFVVASESYESEKAENQVLSAAVPVNQGTRPVLENPLNEVDKYEGMSGLFGLKQKSVYRIQDANSEKPVIQRLSNHIFWTPKSNKTRRCIFKAIQCSDINPQEDLPLALNDTFGSIRRLLEWMIRWSDRRLLCDPSLTELSSEYSPVIRVKTTTAAILTSLWLLEQPYFATYKAKNIILEVLENHYPQSQTGPNIESDCKMNAGCSVAVTTQGGTEERNDQNEPRQNILIMPTETYNPEIKETKDEIIPVTDDTEKEFIDTGEDLLEVETFNQEEMETYLSDYEEDTKEPVESLKSSNTVINMLTLPEHLEEQQSTREVQCPKEEPLETCMEEKSTEQKGTQISAFKDKSSSVPPFVSNGVSVASQTPVPTPQQTQSNEPRAQLPESSDSVRQMLQDEMFKLVQLQQINFTSLMQIVGSSFANLSDIHRLLQQPQSVPLVGSPVINPTRGSSDVDDTSRHFKERSFIKPQPVGEYTREHGKKSPHCHKGVVLSDQNSHGNLQNVPHGSIPLCEFEGPPPSTGLTPASQSLPTTALPPAPAGSSPFHLLSPSFAIPKTPRLIPAAKTFGPADGFPLLQFQPKHEFKSLSFHSGRVQQVPFRPLPQPREAWGLSASFQPLLPQRTMPTASVSPLNLSHYNTEAIKKAVEQEKWAETVTTEIPKHVNLDQYVGQENLTPQQDSSVFIKPEKLLDVKPGPLEISPQNTFGLPLLHLQLKPPYVFSSDSRTLVTIPSIPTSTIAHETKYPRLSLLHSCLSSENTYKNLQLIPLESLIAFKQSQEKQTHDLFEQGDSGHLQLLNVKIEPSEVRQGRDSKKRRRRRAEKELQEKGSEKLKRKPSVASQPEGSLVNDNDSEIVTKPKEQQEHPRSQPLDDFDIPFEMLQDDINTSAGLHFMASVRKKAIECQDASTNTDPDKKAASQEVVTECCKDQQIISPISEHEPLTVPQVLAPDVYLNLKLPSEISEKPMSPSPSDLVGHTYINVIDIKADDLQELPIREEPTSDTIIKQPSDHLEAPTSAELHYMAASVTNAVPLHSFKGEESANSTVDVLFKPAKVSPSCVDERSWRPGVTEVKEPGVTSPISSEIQQDKDMVKPDFRFKEQSSKSAAAEDDLLWELLQDVSPARPVRSSAARRLEHLTSKLQEIDEQLLAIQTIAENIEQDCPRYRMLDRHYDKVEPVDHVELSSGPESENTLAPKAIGISEVHFQTHMNKEAPSDRETSEAEFSVTETHSSQKTCVFPSADSAVSLFSDQNTTSPGVNNSDDLFESVSVDPFQMTGLTDIADIIEDLITKDGVSSEELGLTEQQARNISSVQHSSGRRTQRTEKERREIQVWMKRKRKERMAEYLNQLAEKRGREHDPFCPRSNPFYMTSREIRLRQKMKNEKDRLLLADHYNQRISQAYSLMNELLSESVQLPKTAQKALPHKPRAAQISQEQHCLSPRRENKYGHNIPTNQPGKFRYISRPSYIRKGKPLGHPQGPPWPHGTATFTIQNKGGGANVAARKAVPSPVTFQKGSGAPCRLQCTKNHISAELSPQSKQVCIEYEREETVVSPWTVPSDIRTVLRESHSSLLQDLSATEEEREPLFGGIDSVSESTGSILSKLDWKAIEDMVASVEDKSLSVHWALGL</sequence>
<reference evidence="3" key="2">
    <citation type="submission" date="2025-08" db="UniProtKB">
        <authorList>
            <consortium name="Ensembl"/>
        </authorList>
    </citation>
    <scope>IDENTIFICATION</scope>
</reference>
<feature type="compositionally biased region" description="Basic and acidic residues" evidence="2">
    <location>
        <begin position="2699"/>
        <end position="2710"/>
    </location>
</feature>
<feature type="region of interest" description="Disordered" evidence="2">
    <location>
        <begin position="2681"/>
        <end position="2730"/>
    </location>
</feature>
<feature type="compositionally biased region" description="Polar residues" evidence="2">
    <location>
        <begin position="1"/>
        <end position="10"/>
    </location>
</feature>
<proteinExistence type="predicted"/>
<accession>A0A8C0QD38</accession>
<feature type="region of interest" description="Disordered" evidence="2">
    <location>
        <begin position="2190"/>
        <end position="2269"/>
    </location>
</feature>
<dbReference type="SUPFAM" id="SSF50978">
    <property type="entry name" value="WD40 repeat-like"/>
    <property type="match status" value="1"/>
</dbReference>
<feature type="compositionally biased region" description="Polar residues" evidence="2">
    <location>
        <begin position="2256"/>
        <end position="2269"/>
    </location>
</feature>
<feature type="compositionally biased region" description="Basic residues" evidence="2">
    <location>
        <begin position="69"/>
        <end position="83"/>
    </location>
</feature>
<feature type="compositionally biased region" description="Pro residues" evidence="2">
    <location>
        <begin position="157"/>
        <end position="167"/>
    </location>
</feature>
<gene>
    <name evidence="3" type="primary">CPLANE1</name>
</gene>
<dbReference type="InterPro" id="IPR036322">
    <property type="entry name" value="WD40_repeat_dom_sf"/>
</dbReference>
<evidence type="ECO:0000256" key="1">
    <source>
        <dbReference type="SAM" id="Coils"/>
    </source>
</evidence>
<feature type="compositionally biased region" description="Low complexity" evidence="2">
    <location>
        <begin position="102"/>
        <end position="112"/>
    </location>
</feature>
<feature type="region of interest" description="Disordered" evidence="2">
    <location>
        <begin position="1"/>
        <end position="186"/>
    </location>
</feature>
<feature type="region of interest" description="Disordered" evidence="2">
    <location>
        <begin position="2393"/>
        <end position="2421"/>
    </location>
</feature>
<dbReference type="Ensembl" id="ENSCAFT00040013317.1">
    <property type="protein sequence ID" value="ENSCAFP00040011536.1"/>
    <property type="gene ID" value="ENSCAFG00040006905.1"/>
</dbReference>
<dbReference type="InterPro" id="IPR028236">
    <property type="entry name" value="CPLANE1"/>
</dbReference>
<feature type="compositionally biased region" description="Basic and acidic residues" evidence="2">
    <location>
        <begin position="2190"/>
        <end position="2216"/>
    </location>
</feature>
<organism evidence="3 4">
    <name type="scientific">Canis lupus familiaris</name>
    <name type="common">Dog</name>
    <name type="synonym">Canis familiaris</name>
    <dbReference type="NCBI Taxonomy" id="9615"/>
    <lineage>
        <taxon>Eukaryota</taxon>
        <taxon>Metazoa</taxon>
        <taxon>Chordata</taxon>
        <taxon>Craniata</taxon>
        <taxon>Vertebrata</taxon>
        <taxon>Euteleostomi</taxon>
        <taxon>Mammalia</taxon>
        <taxon>Eutheria</taxon>
        <taxon>Laurasiatheria</taxon>
        <taxon>Carnivora</taxon>
        <taxon>Caniformia</taxon>
        <taxon>Canidae</taxon>
        <taxon>Canis</taxon>
    </lineage>
</organism>
<dbReference type="Proteomes" id="UP000694542">
    <property type="component" value="Chromosome 4"/>
</dbReference>
<evidence type="ECO:0000256" key="2">
    <source>
        <dbReference type="SAM" id="MobiDB-lite"/>
    </source>
</evidence>
<feature type="compositionally biased region" description="Basic and acidic residues" evidence="2">
    <location>
        <begin position="122"/>
        <end position="135"/>
    </location>
</feature>
<dbReference type="PANTHER" id="PTHR14492:SF4">
    <property type="entry name" value="CILIOGENESIS AND PLANAR POLARITY EFFECTOR 1"/>
    <property type="match status" value="1"/>
</dbReference>
<feature type="compositionally biased region" description="Basic residues" evidence="2">
    <location>
        <begin position="26"/>
        <end position="38"/>
    </location>
</feature>
<dbReference type="Pfam" id="PF15392">
    <property type="entry name" value="Joubert"/>
    <property type="match status" value="1"/>
</dbReference>
<feature type="region of interest" description="Disordered" evidence="2">
    <location>
        <begin position="3090"/>
        <end position="3110"/>
    </location>
</feature>
<feature type="compositionally biased region" description="Basic and acidic residues" evidence="2">
    <location>
        <begin position="2681"/>
        <end position="2690"/>
    </location>
</feature>
<reference evidence="3" key="1">
    <citation type="submission" date="2018-10" db="EMBL/GenBank/DDBJ databases">
        <title>De novo assembly of a Great Dane genome.</title>
        <authorList>
            <person name="Kidd J.M."/>
            <person name="Pendleton A.L."/>
            <person name="Shen F."/>
            <person name="Emery S."/>
        </authorList>
    </citation>
    <scope>NUCLEOTIDE SEQUENCE [LARGE SCALE GENOMIC DNA]</scope>
    <source>
        <strain evidence="3">Great Dane</strain>
    </source>
</reference>
<dbReference type="PANTHER" id="PTHR14492">
    <property type="entry name" value="JBTS17"/>
    <property type="match status" value="1"/>
</dbReference>
<evidence type="ECO:0000313" key="4">
    <source>
        <dbReference type="Proteomes" id="UP000694542"/>
    </source>
</evidence>
<name>A0A8C0QD38_CANLF</name>
<feature type="coiled-coil region" evidence="1">
    <location>
        <begin position="3005"/>
        <end position="3039"/>
    </location>
</feature>
<feature type="compositionally biased region" description="Low complexity" evidence="2">
    <location>
        <begin position="2245"/>
        <end position="2255"/>
    </location>
</feature>
<protein>
    <submittedName>
        <fullName evidence="3">Ciliosis and planar polarity effector complex subunit 1</fullName>
    </submittedName>
</protein>
<feature type="compositionally biased region" description="Polar residues" evidence="2">
    <location>
        <begin position="2717"/>
        <end position="2728"/>
    </location>
</feature>